<sequence>MSDSCGNPATETEALMPRRRKFDKTKICVKCKTNPGSLIIRHAVYCKECFVPLTTHKFRRSLEPFVNAKPDGPRRTALKPQGNLLVGFSGGLGSTVLLDLVHRYYVVPDKALIQDDGGSHHPRHERVWKRVVVGYVEVCDAFPSMVERMSDVRAIMEGYGGFEFVPLRIQDAFDPCWWKKIGRDPVNLGVDMTDEALKLLRLEESTSPLEAMRSYMASLPTTTARSTALQTLTRVLLQYTAQANDCSHLVLGTSLTSLAVSLISGVAHGGGFHVREEMQEEWTADQSSDREVDVAKKATKRHGLRIIRPLRDVGMKECGAWSWWMGLKVVGRENWEWPGFKPGIGALTKAFIVGLEKDYPSTVSTIVRTCGKLSPKGIVEGKCISCERPIQSGIQDWQARISIRSRHNGDEQAPFEEVAESLSPFLCYPCRITLTSRSTRPILNPFPNSNHDVSLTPLPMWTGRVLHPPKTSGSEEGDAEIVVGRTLARSEMKNAVKEFLLQDE</sequence>
<comment type="caution">
    <text evidence="4">The sequence shown here is derived from an EMBL/GenBank/DDBJ whole genome shotgun (WGS) entry which is preliminary data.</text>
</comment>
<evidence type="ECO:0000256" key="3">
    <source>
        <dbReference type="HAMAP-Rule" id="MF_03054"/>
    </source>
</evidence>
<dbReference type="OrthoDB" id="25129at2759"/>
<keyword evidence="1 3" id="KW-0963">Cytoplasm</keyword>
<dbReference type="GO" id="GO:0000049">
    <property type="term" value="F:tRNA binding"/>
    <property type="evidence" value="ECO:0007669"/>
    <property type="project" value="InterPro"/>
</dbReference>
<dbReference type="Pfam" id="PF10288">
    <property type="entry name" value="CTU2"/>
    <property type="match status" value="1"/>
</dbReference>
<protein>
    <recommendedName>
        <fullName evidence="3">Cytoplasmic tRNA 2-thiolation protein 2</fullName>
    </recommendedName>
</protein>
<dbReference type="GO" id="GO:0002143">
    <property type="term" value="P:tRNA wobble position uridine thiolation"/>
    <property type="evidence" value="ECO:0007669"/>
    <property type="project" value="TreeGrafter"/>
</dbReference>
<dbReference type="PANTHER" id="PTHR20882">
    <property type="entry name" value="CYTOPLASMIC TRNA 2-THIOLATION PROTEIN 2"/>
    <property type="match status" value="1"/>
</dbReference>
<dbReference type="GO" id="GO:0005829">
    <property type="term" value="C:cytosol"/>
    <property type="evidence" value="ECO:0007669"/>
    <property type="project" value="TreeGrafter"/>
</dbReference>
<comment type="pathway">
    <text evidence="3">tRNA modification; 5-methoxycarbonylmethyl-2-thiouridine-tRNA biosynthesis.</text>
</comment>
<comment type="function">
    <text evidence="3">Plays a central role in 2-thiolation of mcm(5)S(2)U at tRNA wobble positions of tRNA(Lys), tRNA(Glu) and tRNA(Gln). May act by forming a heterodimer with NCS6 that ligates sulfur from thiocarboxylated URM1 onto the uridine of tRNAs at wobble position. Prior mcm(5) tRNA modification by the elongator complex is required for 2-thiolation. May also be involved in protein urmylation.</text>
</comment>
<evidence type="ECO:0000313" key="5">
    <source>
        <dbReference type="Proteomes" id="UP000292702"/>
    </source>
</evidence>
<keyword evidence="2 3" id="KW-0819">tRNA processing</keyword>
<evidence type="ECO:0000256" key="2">
    <source>
        <dbReference type="ARBA" id="ARBA00022694"/>
    </source>
</evidence>
<dbReference type="UniPathway" id="UPA00988"/>
<dbReference type="GO" id="GO:0016779">
    <property type="term" value="F:nucleotidyltransferase activity"/>
    <property type="evidence" value="ECO:0007669"/>
    <property type="project" value="UniProtKB-UniRule"/>
</dbReference>
<comment type="similarity">
    <text evidence="3">Belongs to the CTU2/NCS2 family.</text>
</comment>
<dbReference type="GO" id="GO:0016783">
    <property type="term" value="F:sulfurtransferase activity"/>
    <property type="evidence" value="ECO:0007669"/>
    <property type="project" value="TreeGrafter"/>
</dbReference>
<gene>
    <name evidence="3" type="primary">NCS2</name>
    <name evidence="3" type="synonym">CTU2</name>
    <name evidence="4" type="ORF">EIP91_002938</name>
</gene>
<reference evidence="4 5" key="1">
    <citation type="submission" date="2018-11" db="EMBL/GenBank/DDBJ databases">
        <title>Genome assembly of Steccherinum ochraceum LE-BIN_3174, the white-rot fungus of the Steccherinaceae family (The Residual Polyporoid clade, Polyporales, Basidiomycota).</title>
        <authorList>
            <person name="Fedorova T.V."/>
            <person name="Glazunova O.A."/>
            <person name="Landesman E.O."/>
            <person name="Moiseenko K.V."/>
            <person name="Psurtseva N.V."/>
            <person name="Savinova O.S."/>
            <person name="Shakhova N.V."/>
            <person name="Tyazhelova T.V."/>
            <person name="Vasina D.V."/>
        </authorList>
    </citation>
    <scope>NUCLEOTIDE SEQUENCE [LARGE SCALE GENOMIC DNA]</scope>
    <source>
        <strain evidence="4 5">LE-BIN_3174</strain>
    </source>
</reference>
<keyword evidence="5" id="KW-1185">Reference proteome</keyword>
<organism evidence="4 5">
    <name type="scientific">Steccherinum ochraceum</name>
    <dbReference type="NCBI Taxonomy" id="92696"/>
    <lineage>
        <taxon>Eukaryota</taxon>
        <taxon>Fungi</taxon>
        <taxon>Dikarya</taxon>
        <taxon>Basidiomycota</taxon>
        <taxon>Agaricomycotina</taxon>
        <taxon>Agaricomycetes</taxon>
        <taxon>Polyporales</taxon>
        <taxon>Steccherinaceae</taxon>
        <taxon>Steccherinum</taxon>
    </lineage>
</organism>
<name>A0A4R0RB62_9APHY</name>
<dbReference type="SUPFAM" id="SSF52402">
    <property type="entry name" value="Adenine nucleotide alpha hydrolases-like"/>
    <property type="match status" value="1"/>
</dbReference>
<dbReference type="GO" id="GO:0032447">
    <property type="term" value="P:protein urmylation"/>
    <property type="evidence" value="ECO:0007669"/>
    <property type="project" value="UniProtKB-UniRule"/>
</dbReference>
<dbReference type="InterPro" id="IPR014729">
    <property type="entry name" value="Rossmann-like_a/b/a_fold"/>
</dbReference>
<proteinExistence type="inferred from homology"/>
<comment type="subcellular location">
    <subcellularLocation>
        <location evidence="3">Cytoplasm</location>
    </subcellularLocation>
</comment>
<dbReference type="PANTHER" id="PTHR20882:SF14">
    <property type="entry name" value="CYTOPLASMIC TRNA 2-THIOLATION PROTEIN 2"/>
    <property type="match status" value="1"/>
</dbReference>
<evidence type="ECO:0000256" key="1">
    <source>
        <dbReference type="ARBA" id="ARBA00022490"/>
    </source>
</evidence>
<evidence type="ECO:0000313" key="4">
    <source>
        <dbReference type="EMBL" id="TCD65230.1"/>
    </source>
</evidence>
<dbReference type="HAMAP" id="MF_03054">
    <property type="entry name" value="CTU2"/>
    <property type="match status" value="1"/>
</dbReference>
<dbReference type="Gene3D" id="3.40.50.620">
    <property type="entry name" value="HUPs"/>
    <property type="match status" value="1"/>
</dbReference>
<dbReference type="AlphaFoldDB" id="A0A4R0RB62"/>
<dbReference type="STRING" id="92696.A0A4R0RB62"/>
<dbReference type="EMBL" id="RWJN01000191">
    <property type="protein sequence ID" value="TCD65230.1"/>
    <property type="molecule type" value="Genomic_DNA"/>
</dbReference>
<dbReference type="Proteomes" id="UP000292702">
    <property type="component" value="Unassembled WGS sequence"/>
</dbReference>
<dbReference type="InterPro" id="IPR019407">
    <property type="entry name" value="CTU2"/>
</dbReference>
<accession>A0A4R0RB62</accession>